<keyword evidence="2" id="KW-0378">Hydrolase</keyword>
<feature type="domain" description="HIRAN" evidence="5">
    <location>
        <begin position="84"/>
        <end position="182"/>
    </location>
</feature>
<accession>A0A096B4P1</accession>
<evidence type="ECO:0000256" key="4">
    <source>
        <dbReference type="SAM" id="Phobius"/>
    </source>
</evidence>
<name>A0A096B4P1_9BACT</name>
<keyword evidence="1" id="KW-0479">Metal-binding</keyword>
<gene>
    <name evidence="6" type="ORF">HMPREF0661_02435</name>
</gene>
<dbReference type="GO" id="GO:0016818">
    <property type="term" value="F:hydrolase activity, acting on acid anhydrides, in phosphorus-containing anhydrides"/>
    <property type="evidence" value="ECO:0007669"/>
    <property type="project" value="InterPro"/>
</dbReference>
<feature type="region of interest" description="Disordered" evidence="3">
    <location>
        <begin position="63"/>
        <end position="82"/>
    </location>
</feature>
<keyword evidence="4" id="KW-1133">Transmembrane helix</keyword>
<dbReference type="GO" id="GO:0003676">
    <property type="term" value="F:nucleic acid binding"/>
    <property type="evidence" value="ECO:0007669"/>
    <property type="project" value="InterPro"/>
</dbReference>
<keyword evidence="4" id="KW-0472">Membrane</keyword>
<sequence length="188" mass="21532">MKTFLTGFGTWFLTNIIGAFLLKFIGIHASEELVLLLNVITISFAIFVALFIRRRQLKKRKEEEELNSVATEEDVSSEPTPPERDVFSFRLAGLYYRPDEAQKRARELTSNESVFLEKDPTNPHDPNAIRVYSDNHVHLGYVPRHLCSEILAYMDETNSYVAYVDYIISGLDCPSVLLYIPINQTHSS</sequence>
<dbReference type="InterPro" id="IPR014905">
    <property type="entry name" value="HIRAN"/>
</dbReference>
<dbReference type="GO" id="GO:0008270">
    <property type="term" value="F:zinc ion binding"/>
    <property type="evidence" value="ECO:0007669"/>
    <property type="project" value="InterPro"/>
</dbReference>
<evidence type="ECO:0000259" key="5">
    <source>
        <dbReference type="SMART" id="SM00910"/>
    </source>
</evidence>
<dbReference type="Proteomes" id="UP000029578">
    <property type="component" value="Unassembled WGS sequence"/>
</dbReference>
<dbReference type="AlphaFoldDB" id="A0A096B4P1"/>
<feature type="transmembrane region" description="Helical" evidence="4">
    <location>
        <begin position="7"/>
        <end position="27"/>
    </location>
</feature>
<keyword evidence="4" id="KW-0812">Transmembrane</keyword>
<dbReference type="SMART" id="SM00910">
    <property type="entry name" value="HIRAN"/>
    <property type="match status" value="1"/>
</dbReference>
<protein>
    <recommendedName>
        <fullName evidence="5">HIRAN domain-containing protein</fullName>
    </recommendedName>
</protein>
<evidence type="ECO:0000313" key="6">
    <source>
        <dbReference type="EMBL" id="KGF54030.1"/>
    </source>
</evidence>
<dbReference type="RefSeq" id="WP_036862419.1">
    <property type="nucleotide sequence ID" value="NZ_JRNS01000153.1"/>
</dbReference>
<comment type="caution">
    <text evidence="6">The sequence shown here is derived from an EMBL/GenBank/DDBJ whole genome shotgun (WGS) entry which is preliminary data.</text>
</comment>
<dbReference type="Pfam" id="PF08797">
    <property type="entry name" value="HIRAN"/>
    <property type="match status" value="1"/>
</dbReference>
<evidence type="ECO:0000313" key="7">
    <source>
        <dbReference type="Proteomes" id="UP000029578"/>
    </source>
</evidence>
<dbReference type="EMBL" id="JRNS01000153">
    <property type="protein sequence ID" value="KGF54030.1"/>
    <property type="molecule type" value="Genomic_DNA"/>
</dbReference>
<dbReference type="Gene3D" id="3.30.70.2330">
    <property type="match status" value="1"/>
</dbReference>
<evidence type="ECO:0000256" key="2">
    <source>
        <dbReference type="ARBA" id="ARBA00022801"/>
    </source>
</evidence>
<reference evidence="6 7" key="1">
    <citation type="submission" date="2014-07" db="EMBL/GenBank/DDBJ databases">
        <authorList>
            <person name="McCorrison J."/>
            <person name="Sanka R."/>
            <person name="Torralba M."/>
            <person name="Gillis M."/>
            <person name="Haft D.H."/>
            <person name="Methe B."/>
            <person name="Sutton G."/>
            <person name="Nelson K.E."/>
        </authorList>
    </citation>
    <scope>NUCLEOTIDE SEQUENCE [LARGE SCALE GENOMIC DNA]</scope>
    <source>
        <strain evidence="6 7">DNF00666</strain>
    </source>
</reference>
<evidence type="ECO:0000256" key="3">
    <source>
        <dbReference type="SAM" id="MobiDB-lite"/>
    </source>
</evidence>
<feature type="transmembrane region" description="Helical" evidence="4">
    <location>
        <begin position="33"/>
        <end position="52"/>
    </location>
</feature>
<organism evidence="6 7">
    <name type="scientific">Prevotella melaninogenica DNF00666</name>
    <dbReference type="NCBI Taxonomy" id="1401073"/>
    <lineage>
        <taxon>Bacteria</taxon>
        <taxon>Pseudomonadati</taxon>
        <taxon>Bacteroidota</taxon>
        <taxon>Bacteroidia</taxon>
        <taxon>Bacteroidales</taxon>
        <taxon>Prevotellaceae</taxon>
        <taxon>Prevotella</taxon>
    </lineage>
</organism>
<proteinExistence type="predicted"/>
<evidence type="ECO:0000256" key="1">
    <source>
        <dbReference type="ARBA" id="ARBA00022723"/>
    </source>
</evidence>